<gene>
    <name evidence="2" type="ORF">BST96_15360</name>
</gene>
<dbReference type="EMBL" id="CP019343">
    <property type="protein sequence ID" value="ARN75367.1"/>
    <property type="molecule type" value="Genomic_DNA"/>
</dbReference>
<protein>
    <submittedName>
        <fullName evidence="2">Uncharacterized protein</fullName>
    </submittedName>
</protein>
<keyword evidence="3" id="KW-1185">Reference proteome</keyword>
<accession>A0A1X9NKJ7</accession>
<reference evidence="2 3" key="1">
    <citation type="submission" date="2016-11" db="EMBL/GenBank/DDBJ databases">
        <title>Trade-off between light-utilization and light-protection in marine flavobacteria.</title>
        <authorList>
            <person name="Kumagai Y."/>
        </authorList>
    </citation>
    <scope>NUCLEOTIDE SEQUENCE [LARGE SCALE GENOMIC DNA]</scope>
    <source>
        <strain evidence="2 3">NBRC 107125</strain>
    </source>
</reference>
<evidence type="ECO:0000313" key="2">
    <source>
        <dbReference type="EMBL" id="ARN75367.1"/>
    </source>
</evidence>
<dbReference type="OrthoDB" id="5738986at2"/>
<dbReference type="KEGG" id="osg:BST96_15360"/>
<proteinExistence type="predicted"/>
<feature type="region of interest" description="Disordered" evidence="1">
    <location>
        <begin position="1"/>
        <end position="110"/>
    </location>
</feature>
<feature type="compositionally biased region" description="Polar residues" evidence="1">
    <location>
        <begin position="1"/>
        <end position="19"/>
    </location>
</feature>
<organism evidence="2 3">
    <name type="scientific">Oceanicoccus sagamiensis</name>
    <dbReference type="NCBI Taxonomy" id="716816"/>
    <lineage>
        <taxon>Bacteria</taxon>
        <taxon>Pseudomonadati</taxon>
        <taxon>Pseudomonadota</taxon>
        <taxon>Gammaproteobacteria</taxon>
        <taxon>Cellvibrionales</taxon>
        <taxon>Spongiibacteraceae</taxon>
        <taxon>Oceanicoccus</taxon>
    </lineage>
</organism>
<feature type="compositionally biased region" description="Polar residues" evidence="1">
    <location>
        <begin position="56"/>
        <end position="97"/>
    </location>
</feature>
<dbReference type="STRING" id="716816.BST96_15360"/>
<feature type="compositionally biased region" description="Basic and acidic residues" evidence="1">
    <location>
        <begin position="20"/>
        <end position="53"/>
    </location>
</feature>
<sequence length="110" mass="12197">MQISSLPIISQPPAQTQRPDITERVQKDVQRDPTRNDDNDSLEELRARSEEILQQRIESSGASSGVQARQQAQEDGLPLNTQRALQTFAENSPSPEQQLGIELVGVDTFA</sequence>
<name>A0A1X9NKJ7_9GAMM</name>
<dbReference type="RefSeq" id="WP_085759544.1">
    <property type="nucleotide sequence ID" value="NZ_CP019343.1"/>
</dbReference>
<evidence type="ECO:0000256" key="1">
    <source>
        <dbReference type="SAM" id="MobiDB-lite"/>
    </source>
</evidence>
<evidence type="ECO:0000313" key="3">
    <source>
        <dbReference type="Proteomes" id="UP000193450"/>
    </source>
</evidence>
<dbReference type="Proteomes" id="UP000193450">
    <property type="component" value="Chromosome"/>
</dbReference>
<dbReference type="AlphaFoldDB" id="A0A1X9NKJ7"/>